<reference evidence="1" key="3">
    <citation type="submission" date="2023-02" db="EMBL/GenBank/DDBJ databases">
        <title>Proposal of a novel subspecies: Alicyclobacillus hesperidum subspecies aegle.</title>
        <authorList>
            <person name="Goto K."/>
            <person name="Fujii T."/>
            <person name="Yasui K."/>
            <person name="Mochida K."/>
            <person name="Kato-Tanaka Y."/>
            <person name="Morohoshi S."/>
            <person name="An S.Y."/>
            <person name="Kasai H."/>
            <person name="Yokota A."/>
        </authorList>
    </citation>
    <scope>NUCLEOTIDE SEQUENCE</scope>
    <source>
        <strain evidence="1">DSM 12766</strain>
    </source>
</reference>
<dbReference type="AlphaFoldDB" id="A0A1H2R2X4"/>
<accession>A0A1H2R2X4</accession>
<dbReference type="Proteomes" id="UP001157137">
    <property type="component" value="Unassembled WGS sequence"/>
</dbReference>
<dbReference type="Gene3D" id="2.60.40.420">
    <property type="entry name" value="Cupredoxins - blue copper proteins"/>
    <property type="match status" value="2"/>
</dbReference>
<dbReference type="EMBL" id="BSRA01000004">
    <property type="protein sequence ID" value="GLV13206.1"/>
    <property type="molecule type" value="Genomic_DNA"/>
</dbReference>
<reference evidence="2" key="2">
    <citation type="submission" date="2016-10" db="EMBL/GenBank/DDBJ databases">
        <authorList>
            <person name="de Groot N.N."/>
        </authorList>
    </citation>
    <scope>NUCLEOTIDE SEQUENCE [LARGE SCALE GENOMIC DNA]</scope>
    <source>
        <strain evidence="2">DSM 12489</strain>
    </source>
</reference>
<dbReference type="RefSeq" id="WP_074691507.1">
    <property type="nucleotide sequence ID" value="NZ_BSRA01000004.1"/>
</dbReference>
<dbReference type="STRING" id="89784.SAMN04489725_102141"/>
<proteinExistence type="predicted"/>
<evidence type="ECO:0000313" key="3">
    <source>
        <dbReference type="Proteomes" id="UP000182589"/>
    </source>
</evidence>
<dbReference type="SUPFAM" id="SSF49503">
    <property type="entry name" value="Cupredoxins"/>
    <property type="match status" value="2"/>
</dbReference>
<protein>
    <recommendedName>
        <fullName evidence="4">Plastocyanin</fullName>
    </recommendedName>
</protein>
<sequence>MRRIDRIRHIIAVALGIFMMISPAPLALAAIHSPLPVTWAMQAGVQAADGVFAAAFLPNTITIDAGDTVSFSGVGQAIYIPPQGKLAPPPWTSSLHALGGDVYDGVHAVASGILATAPYHLTFVKPGTYVCFDPLHPGMEGVVIVQPTGTPYPTDASSYNAVAAHEAEVDIAAGEQELAKTRAKVIDNANGTLTYVEDVDLPDVEGVQTPLQPLGKSSVRGRVTLTPQLDASVPNGSAYSIAVSLTGLQPGGQYVGELRYASVTGPLVPGTSTLYATADSRGRGELQGVVRSAGVPQGVWEYVVENAKMQPVAACSITAPAYAYAGCAPKSLTLHVGDTVVWREVGVHGIHAVAYEATNTAGSTSMLMVPTASGSHAFDGAGSASSNVLTSDTGYSLTFDAAGVYHFASPIDGVYHVAMTVTVLPASNRISVIAGDLSTTMPVQKIGKALFVPLQSAIGWMNVLGVSSQMNGLNVAIHTPFAGAIQHQVPIDGMAHFIVNGTLMGNVYVETANDPDVGSKAPYVCVNDLVNILNEIGVHTSFDGSIWSAPPASAQPTT</sequence>
<name>A0A1H2R2X4_9BACL</name>
<evidence type="ECO:0008006" key="4">
    <source>
        <dbReference type="Google" id="ProtNLM"/>
    </source>
</evidence>
<evidence type="ECO:0000313" key="2">
    <source>
        <dbReference type="EMBL" id="SDW13711.1"/>
    </source>
</evidence>
<gene>
    <name evidence="1" type="ORF">Heshes_08900</name>
    <name evidence="2" type="ORF">SAMN04489725_102141</name>
</gene>
<organism evidence="2 3">
    <name type="scientific">Alicyclobacillus hesperidum</name>
    <dbReference type="NCBI Taxonomy" id="89784"/>
    <lineage>
        <taxon>Bacteria</taxon>
        <taxon>Bacillati</taxon>
        <taxon>Bacillota</taxon>
        <taxon>Bacilli</taxon>
        <taxon>Bacillales</taxon>
        <taxon>Alicyclobacillaceae</taxon>
        <taxon>Alicyclobacillus</taxon>
    </lineage>
</organism>
<dbReference type="Proteomes" id="UP000182589">
    <property type="component" value="Unassembled WGS sequence"/>
</dbReference>
<reference evidence="3" key="1">
    <citation type="submission" date="2016-10" db="EMBL/GenBank/DDBJ databases">
        <authorList>
            <person name="Varghese N."/>
        </authorList>
    </citation>
    <scope>NUCLEOTIDE SEQUENCE [LARGE SCALE GENOMIC DNA]</scope>
    <source>
        <strain evidence="3">DSM 12489</strain>
    </source>
</reference>
<dbReference type="EMBL" id="FNOJ01000002">
    <property type="protein sequence ID" value="SDW13711.1"/>
    <property type="molecule type" value="Genomic_DNA"/>
</dbReference>
<keyword evidence="3" id="KW-1185">Reference proteome</keyword>
<dbReference type="InterPro" id="IPR008972">
    <property type="entry name" value="Cupredoxin"/>
</dbReference>
<evidence type="ECO:0000313" key="1">
    <source>
        <dbReference type="EMBL" id="GLV13206.1"/>
    </source>
</evidence>